<dbReference type="KEGG" id="bsd:BLASA_4572"/>
<evidence type="ECO:0000256" key="4">
    <source>
        <dbReference type="ARBA" id="ARBA00022964"/>
    </source>
</evidence>
<dbReference type="Pfam" id="PF00355">
    <property type="entry name" value="Rieske"/>
    <property type="match status" value="1"/>
</dbReference>
<dbReference type="AlphaFoldDB" id="H6RQK7"/>
<evidence type="ECO:0000256" key="1">
    <source>
        <dbReference type="ARBA" id="ARBA00008751"/>
    </source>
</evidence>
<evidence type="ECO:0000259" key="9">
    <source>
        <dbReference type="PROSITE" id="PS51296"/>
    </source>
</evidence>
<dbReference type="EC" id="1.14.12.-" evidence="10"/>
<evidence type="ECO:0000256" key="8">
    <source>
        <dbReference type="ARBA" id="ARBA00023027"/>
    </source>
</evidence>
<dbReference type="GO" id="GO:0004497">
    <property type="term" value="F:monooxygenase activity"/>
    <property type="evidence" value="ECO:0007669"/>
    <property type="project" value="UniProtKB-ARBA"/>
</dbReference>
<evidence type="ECO:0000313" key="10">
    <source>
        <dbReference type="EMBL" id="CCG05375.1"/>
    </source>
</evidence>
<dbReference type="Gene3D" id="3.90.380.10">
    <property type="entry name" value="Naphthalene 1,2-dioxygenase Alpha Subunit, Chain A, domain 1"/>
    <property type="match status" value="1"/>
</dbReference>
<dbReference type="PANTHER" id="PTHR43756:SF1">
    <property type="entry name" value="3-PHENYLPROPIONATE_CINNAMIC ACID DIOXYGENASE SUBUNIT ALPHA"/>
    <property type="match status" value="1"/>
</dbReference>
<evidence type="ECO:0000256" key="7">
    <source>
        <dbReference type="ARBA" id="ARBA00023014"/>
    </source>
</evidence>
<dbReference type="PANTHER" id="PTHR43756">
    <property type="entry name" value="CHOLINE MONOOXYGENASE, CHLOROPLASTIC"/>
    <property type="match status" value="1"/>
</dbReference>
<evidence type="ECO:0000256" key="5">
    <source>
        <dbReference type="ARBA" id="ARBA00023002"/>
    </source>
</evidence>
<keyword evidence="2" id="KW-0001">2Fe-2S</keyword>
<name>H6RQK7_BLASD</name>
<dbReference type="GO" id="GO:0005506">
    <property type="term" value="F:iron ion binding"/>
    <property type="evidence" value="ECO:0007669"/>
    <property type="project" value="InterPro"/>
</dbReference>
<evidence type="ECO:0000313" key="11">
    <source>
        <dbReference type="Proteomes" id="UP000007517"/>
    </source>
</evidence>
<evidence type="ECO:0000256" key="2">
    <source>
        <dbReference type="ARBA" id="ARBA00022714"/>
    </source>
</evidence>
<keyword evidence="3" id="KW-0479">Metal-binding</keyword>
<reference evidence="11" key="2">
    <citation type="submission" date="2012-02" db="EMBL/GenBank/DDBJ databases">
        <title>Complete genome sequence of Blastococcus saxobsidens strain DD2.</title>
        <authorList>
            <person name="Genoscope."/>
        </authorList>
    </citation>
    <scope>NUCLEOTIDE SEQUENCE [LARGE SCALE GENOMIC DNA]</scope>
    <source>
        <strain evidence="11">DD2</strain>
    </source>
</reference>
<keyword evidence="11" id="KW-1185">Reference proteome</keyword>
<keyword evidence="4 10" id="KW-0223">Dioxygenase</keyword>
<dbReference type="GO" id="GO:0051537">
    <property type="term" value="F:2 iron, 2 sulfur cluster binding"/>
    <property type="evidence" value="ECO:0007669"/>
    <property type="project" value="UniProtKB-KW"/>
</dbReference>
<dbReference type="SUPFAM" id="SSF50022">
    <property type="entry name" value="ISP domain"/>
    <property type="match status" value="1"/>
</dbReference>
<evidence type="ECO:0000256" key="6">
    <source>
        <dbReference type="ARBA" id="ARBA00023004"/>
    </source>
</evidence>
<dbReference type="Proteomes" id="UP000007517">
    <property type="component" value="Chromosome"/>
</dbReference>
<protein>
    <submittedName>
        <fullName evidence="10">Ring hydroxylating dioxygenase, large subunit Rieske (2Fe-2S) domain protein</fullName>
        <ecNumber evidence="10">1.14.12.-</ecNumber>
    </submittedName>
</protein>
<dbReference type="InterPro" id="IPR036922">
    <property type="entry name" value="Rieske_2Fe-2S_sf"/>
</dbReference>
<dbReference type="GO" id="GO:0051213">
    <property type="term" value="F:dioxygenase activity"/>
    <property type="evidence" value="ECO:0007669"/>
    <property type="project" value="UniProtKB-KW"/>
</dbReference>
<dbReference type="Pfam" id="PF00848">
    <property type="entry name" value="Ring_hydroxyl_A"/>
    <property type="match status" value="1"/>
</dbReference>
<gene>
    <name evidence="10" type="ordered locus">BLASA_4572</name>
</gene>
<keyword evidence="8" id="KW-0520">NAD</keyword>
<dbReference type="STRING" id="1146883.BLASA_4572"/>
<keyword evidence="5 10" id="KW-0560">Oxidoreductase</keyword>
<dbReference type="InterPro" id="IPR015881">
    <property type="entry name" value="ARHD_Rieske_2Fe_2S"/>
</dbReference>
<dbReference type="eggNOG" id="COG4638">
    <property type="taxonomic scope" value="Bacteria"/>
</dbReference>
<dbReference type="SUPFAM" id="SSF55961">
    <property type="entry name" value="Bet v1-like"/>
    <property type="match status" value="1"/>
</dbReference>
<dbReference type="GO" id="GO:0016705">
    <property type="term" value="F:oxidoreductase activity, acting on paired donors, with incorporation or reduction of molecular oxygen"/>
    <property type="evidence" value="ECO:0007669"/>
    <property type="project" value="UniProtKB-ARBA"/>
</dbReference>
<dbReference type="CDD" id="cd03469">
    <property type="entry name" value="Rieske_RO_Alpha_N"/>
    <property type="match status" value="1"/>
</dbReference>
<dbReference type="InterPro" id="IPR001663">
    <property type="entry name" value="Rng_hydr_dOase-A"/>
</dbReference>
<evidence type="ECO:0000256" key="3">
    <source>
        <dbReference type="ARBA" id="ARBA00022723"/>
    </source>
</evidence>
<dbReference type="EMBL" id="FO117623">
    <property type="protein sequence ID" value="CCG05375.1"/>
    <property type="molecule type" value="Genomic_DNA"/>
</dbReference>
<dbReference type="InterPro" id="IPR015879">
    <property type="entry name" value="Ring_hydroxy_dOase_asu_C_dom"/>
</dbReference>
<accession>H6RQK7</accession>
<comment type="similarity">
    <text evidence="1">Belongs to the bacterial ring-hydroxylating dioxygenase alpha subunit family.</text>
</comment>
<dbReference type="RefSeq" id="WP_014378242.1">
    <property type="nucleotide sequence ID" value="NC_016943.1"/>
</dbReference>
<sequence length="432" mass="47592">MTIEDTTARPSVTRRLYTDEEVLRQELATVFAKSWLLVGFESEVPQPGDYVTRRMGVDPVILTRSESGELHVLHNSCTHRGTQVCKAAFGNSANFRCGYHGWTFGNDGQLRGVPGRRAVYGPDLDLKTLGLRKARVGAVHGLVYATFDHEGPSLDEFLGDFRWYLDRVFGFFPGGMEVYGGAHRVIVKGNWKIHAENFIGDGYHLRIAHRTMFELGVMGTQAGAVKGFCISAPEGHGVRAQYVDDESLSDIVFGYPDGLLDGARPADLPDAMAFRAASSVIHGTVFPNMPFITTAPVTFGTDAEGQTAFTQVRTVMPVDAHSHEVTYWALVPKDAPEEWKKKSYLYSVRQHGASSYFEADDLENFRRIDAGLGGIAAADVPQNYDLGVGVEPVSGKPPFSGPCTVLSQDFSEHNQRNFYRRYLAQLNGEAAQ</sequence>
<organism evidence="10 11">
    <name type="scientific">Blastococcus saxobsidens (strain DD2)</name>
    <dbReference type="NCBI Taxonomy" id="1146883"/>
    <lineage>
        <taxon>Bacteria</taxon>
        <taxon>Bacillati</taxon>
        <taxon>Actinomycetota</taxon>
        <taxon>Actinomycetes</taxon>
        <taxon>Geodermatophilales</taxon>
        <taxon>Geodermatophilaceae</taxon>
        <taxon>Blastococcus</taxon>
    </lineage>
</organism>
<dbReference type="HOGENOM" id="CLU_026244_4_0_11"/>
<dbReference type="PRINTS" id="PR00090">
    <property type="entry name" value="RNGDIOXGNASE"/>
</dbReference>
<keyword evidence="6" id="KW-0408">Iron</keyword>
<dbReference type="PROSITE" id="PS51296">
    <property type="entry name" value="RIESKE"/>
    <property type="match status" value="1"/>
</dbReference>
<dbReference type="Gene3D" id="2.102.10.10">
    <property type="entry name" value="Rieske [2Fe-2S] iron-sulphur domain"/>
    <property type="match status" value="1"/>
</dbReference>
<keyword evidence="7" id="KW-0411">Iron-sulfur</keyword>
<proteinExistence type="inferred from homology"/>
<dbReference type="OrthoDB" id="5243643at2"/>
<dbReference type="PROSITE" id="PS00570">
    <property type="entry name" value="RING_HYDROXYL_ALPHA"/>
    <property type="match status" value="1"/>
</dbReference>
<dbReference type="InterPro" id="IPR017941">
    <property type="entry name" value="Rieske_2Fe-2S"/>
</dbReference>
<feature type="domain" description="Rieske" evidence="9">
    <location>
        <begin position="35"/>
        <end position="145"/>
    </location>
</feature>
<reference evidence="10 11" key="1">
    <citation type="journal article" date="2012" name="J. Bacteriol.">
        <title>Genome Sequence of Blastococcus saxobsidens DD2, a Stone-Inhabiting Bacterium.</title>
        <authorList>
            <person name="Chouaia B."/>
            <person name="Crotti E."/>
            <person name="Brusetti L."/>
            <person name="Daffonchio D."/>
            <person name="Essoussi I."/>
            <person name="Nouioui I."/>
            <person name="Sbissi I."/>
            <person name="Ghodhbane-Gtari F."/>
            <person name="Gtari M."/>
            <person name="Vacherie B."/>
            <person name="Barbe V."/>
            <person name="Medigue C."/>
            <person name="Gury J."/>
            <person name="Pujic P."/>
            <person name="Normand P."/>
        </authorList>
    </citation>
    <scope>NUCLEOTIDE SEQUENCE [LARGE SCALE GENOMIC DNA]</scope>
    <source>
        <strain evidence="10 11">DD2</strain>
    </source>
</reference>